<evidence type="ECO:0000313" key="1">
    <source>
        <dbReference type="EMBL" id="ASV87772.1"/>
    </source>
</evidence>
<dbReference type="AlphaFoldDB" id="A0A248UMB2"/>
<accession>A0A248UMB2</accession>
<reference evidence="1 2" key="1">
    <citation type="submission" date="2017-07" db="EMBL/GenBank/DDBJ databases">
        <title>Phylogenetic study on the rhizospheric bacterium Ochrobactrum sp. A44.</title>
        <authorList>
            <person name="Krzyzanowska D.M."/>
            <person name="Ossowicki A."/>
            <person name="Rajewska M."/>
            <person name="Maciag T."/>
            <person name="Kaczynski Z."/>
            <person name="Czerwicka M."/>
            <person name="Jafra S."/>
        </authorList>
    </citation>
    <scope>NUCLEOTIDE SEQUENCE [LARGE SCALE GENOMIC DNA]</scope>
    <source>
        <strain evidence="1 2">A44</strain>
        <plasmid evidence="1 2">unnamed1</plasmid>
    </source>
</reference>
<proteinExistence type="predicted"/>
<protein>
    <submittedName>
        <fullName evidence="1">Uncharacterized protein</fullName>
    </submittedName>
</protein>
<sequence>MLPKVFTETQDDEELFFVAEHTSLTIRKFTINSTEPIS</sequence>
<keyword evidence="1" id="KW-0614">Plasmid</keyword>
<dbReference type="Proteomes" id="UP000215256">
    <property type="component" value="Plasmid unnamed1"/>
</dbReference>
<gene>
    <name evidence="1" type="ORF">CES85_3808</name>
</gene>
<organism evidence="1 2">
    <name type="scientific">Ochrobactrum quorumnocens</name>
    <dbReference type="NCBI Taxonomy" id="271865"/>
    <lineage>
        <taxon>Bacteria</taxon>
        <taxon>Pseudomonadati</taxon>
        <taxon>Pseudomonadota</taxon>
        <taxon>Alphaproteobacteria</taxon>
        <taxon>Hyphomicrobiales</taxon>
        <taxon>Brucellaceae</taxon>
        <taxon>Brucella/Ochrobactrum group</taxon>
        <taxon>Ochrobactrum</taxon>
    </lineage>
</organism>
<evidence type="ECO:0000313" key="2">
    <source>
        <dbReference type="Proteomes" id="UP000215256"/>
    </source>
</evidence>
<geneLocation type="plasmid" evidence="1 2">
    <name>unnamed1</name>
</geneLocation>
<dbReference type="EMBL" id="CP022605">
    <property type="protein sequence ID" value="ASV87772.1"/>
    <property type="molecule type" value="Genomic_DNA"/>
</dbReference>
<dbReference type="KEGG" id="och:CES85_3808"/>
<name>A0A248UMB2_9HYPH</name>